<evidence type="ECO:0000313" key="4">
    <source>
        <dbReference type="Proteomes" id="UP000825367"/>
    </source>
</evidence>
<dbReference type="NCBIfam" id="TIGR01379">
    <property type="entry name" value="thiL"/>
    <property type="match status" value="1"/>
</dbReference>
<feature type="binding site" evidence="1">
    <location>
        <position position="110"/>
    </location>
    <ligand>
        <name>Mg(2+)</name>
        <dbReference type="ChEBI" id="CHEBI:18420"/>
        <label>3</label>
    </ligand>
</feature>
<evidence type="ECO:0000313" key="3">
    <source>
        <dbReference type="EMBL" id="QYL18812.1"/>
    </source>
</evidence>
<dbReference type="EC" id="2.7.4.16" evidence="1"/>
<dbReference type="PANTHER" id="PTHR30270:SF0">
    <property type="entry name" value="THIAMINE-MONOPHOSPHATE KINASE"/>
    <property type="match status" value="1"/>
</dbReference>
<gene>
    <name evidence="1" type="primary">thiL</name>
    <name evidence="3" type="ORF">K0O64_10150</name>
</gene>
<keyword evidence="1" id="KW-0460">Magnesium</keyword>
<dbReference type="InterPro" id="IPR036676">
    <property type="entry name" value="PurM-like_C_sf"/>
</dbReference>
<dbReference type="Pfam" id="PF00586">
    <property type="entry name" value="AIRS"/>
    <property type="match status" value="1"/>
</dbReference>
<feature type="binding site" evidence="1">
    <location>
        <position position="88"/>
    </location>
    <ligand>
        <name>substrate</name>
    </ligand>
</feature>
<feature type="binding site" evidence="1">
    <location>
        <position position="183"/>
    </location>
    <ligand>
        <name>ATP</name>
        <dbReference type="ChEBI" id="CHEBI:30616"/>
    </ligand>
</feature>
<dbReference type="InterPro" id="IPR006283">
    <property type="entry name" value="ThiL-like"/>
</dbReference>
<dbReference type="InterPro" id="IPR036921">
    <property type="entry name" value="PurM-like_N_sf"/>
</dbReference>
<feature type="binding site" evidence="1">
    <location>
        <position position="79"/>
    </location>
    <ligand>
        <name>Mg(2+)</name>
        <dbReference type="ChEBI" id="CHEBI:18420"/>
        <label>4</label>
    </ligand>
</feature>
<comment type="function">
    <text evidence="1">Catalyzes the ATP-dependent phosphorylation of thiamine-monophosphate (TMP) to form thiamine-pyrophosphate (TPP), the active form of vitamin B1.</text>
</comment>
<evidence type="ECO:0000259" key="2">
    <source>
        <dbReference type="Pfam" id="PF00586"/>
    </source>
</evidence>
<feature type="binding site" evidence="1">
    <location>
        <position position="245"/>
    </location>
    <ligand>
        <name>Mg(2+)</name>
        <dbReference type="ChEBI" id="CHEBI:18420"/>
        <label>3</label>
    </ligand>
</feature>
<keyword evidence="1 3" id="KW-0418">Kinase</keyword>
<proteinExistence type="inferred from homology"/>
<feature type="binding site" evidence="1">
    <location>
        <position position="81"/>
    </location>
    <ligand>
        <name>Mg(2+)</name>
        <dbReference type="ChEBI" id="CHEBI:18420"/>
        <label>2</label>
    </ligand>
</feature>
<keyword evidence="1 3" id="KW-0808">Transferase</keyword>
<dbReference type="HAMAP" id="MF_02128">
    <property type="entry name" value="TMP_kinase"/>
    <property type="match status" value="1"/>
</dbReference>
<comment type="similarity">
    <text evidence="1">Belongs to the thiamine-monophosphate kinase family.</text>
</comment>
<dbReference type="NCBIfam" id="NF004351">
    <property type="entry name" value="PRK05731.1-4"/>
    <property type="match status" value="1"/>
</dbReference>
<feature type="binding site" evidence="1">
    <location>
        <position position="80"/>
    </location>
    <ligand>
        <name>Mg(2+)</name>
        <dbReference type="ChEBI" id="CHEBI:18420"/>
        <label>1</label>
    </ligand>
</feature>
<dbReference type="GO" id="GO:0009030">
    <property type="term" value="F:thiamine-phosphate kinase activity"/>
    <property type="evidence" value="ECO:0007669"/>
    <property type="project" value="UniProtKB-EC"/>
</dbReference>
<feature type="binding site" evidence="1">
    <location>
        <position position="248"/>
    </location>
    <ligand>
        <name>Mg(2+)</name>
        <dbReference type="ChEBI" id="CHEBI:18420"/>
        <label>5</label>
    </ligand>
</feature>
<feature type="binding site" evidence="1">
    <location>
        <begin position="157"/>
        <end position="158"/>
    </location>
    <ligand>
        <name>ATP</name>
        <dbReference type="ChEBI" id="CHEBI:30616"/>
    </ligand>
</feature>
<organism evidence="3 4">
    <name type="scientific">Mycolicibacterium pallens</name>
    <dbReference type="NCBI Taxonomy" id="370524"/>
    <lineage>
        <taxon>Bacteria</taxon>
        <taxon>Bacillati</taxon>
        <taxon>Actinomycetota</taxon>
        <taxon>Actinomycetes</taxon>
        <taxon>Mycobacteriales</taxon>
        <taxon>Mycobacteriaceae</taxon>
        <taxon>Mycolicibacterium</taxon>
    </lineage>
</organism>
<comment type="pathway">
    <text evidence="1">Cofactor biosynthesis; thiamine diphosphate biosynthesis; thiamine diphosphate from thiamine phosphate: step 1/1.</text>
</comment>
<sequence>MSRCRQGPNVPQVAVPISLGDNRRADLVADGGDPTLRQLGEFPMIDRLVAHRRQPADVTVGPGDDAAVVNMPDGRVVVTTDMLVEGRHFRLDWSSPQQVGRKAIAQNAADVESMGARASAFVVAFGAPPDTPASRAQELADGMWQEAGALGAGIVGGDLVASPQWVVSVTAFGDLGGRAPVLRSGARAGSVVAVAGELGRSAAGYLLCRNDIGGFDEVRQRHLVPQPPYGQGVRAADAGAQAMTDVSDGLLADLGHIAHGSGVLVDLATDALRADVEAIAAATAVVGVDPLTLVLSGGEDHALVACFPGTVPPGWRVIGTVRDGAPGVLVDGRDWAGPAGWQSFD</sequence>
<accession>A0ABX8VLY5</accession>
<comment type="caution">
    <text evidence="1">Lacks conserved residue(s) required for the propagation of feature annotation.</text>
</comment>
<keyword evidence="1" id="KW-0547">Nucleotide-binding</keyword>
<dbReference type="PIRSF" id="PIRSF005303">
    <property type="entry name" value="Thiam_monoph_kin"/>
    <property type="match status" value="1"/>
</dbReference>
<feature type="binding site" evidence="1">
    <location>
        <position position="341"/>
    </location>
    <ligand>
        <name>substrate</name>
    </ligand>
</feature>
<feature type="binding site" evidence="1">
    <location>
        <position position="247"/>
    </location>
    <ligand>
        <name>ATP</name>
        <dbReference type="ChEBI" id="CHEBI:30616"/>
    </ligand>
</feature>
<dbReference type="Gene3D" id="3.90.650.10">
    <property type="entry name" value="PurM-like C-terminal domain"/>
    <property type="match status" value="1"/>
</dbReference>
<protein>
    <recommendedName>
        <fullName evidence="1">Thiamine-monophosphate kinase</fullName>
        <shortName evidence="1">TMP kinase</shortName>
        <shortName evidence="1">Thiamine-phosphate kinase</shortName>
        <ecNumber evidence="1">2.7.4.16</ecNumber>
    </recommendedName>
</protein>
<dbReference type="Proteomes" id="UP000825367">
    <property type="component" value="Chromosome"/>
</dbReference>
<feature type="domain" description="PurM-like N-terminal" evidence="2">
    <location>
        <begin position="63"/>
        <end position="173"/>
    </location>
</feature>
<dbReference type="EMBL" id="CP080333">
    <property type="protein sequence ID" value="QYL18812.1"/>
    <property type="molecule type" value="Genomic_DNA"/>
</dbReference>
<keyword evidence="1" id="KW-0784">Thiamine biosynthesis</keyword>
<dbReference type="CDD" id="cd02194">
    <property type="entry name" value="ThiL"/>
    <property type="match status" value="1"/>
</dbReference>
<reference evidence="3 4" key="1">
    <citation type="submission" date="2021-07" db="EMBL/GenBank/DDBJ databases">
        <title>Whole genome sequencing of non-tuberculosis mycobacteria type-strains.</title>
        <authorList>
            <person name="Igarashi Y."/>
            <person name="Osugi A."/>
            <person name="Mitarai S."/>
        </authorList>
    </citation>
    <scope>NUCLEOTIDE SEQUENCE [LARGE SCALE GENOMIC DNA]</scope>
    <source>
        <strain evidence="3 4">JCM 16370</strain>
    </source>
</reference>
<feature type="binding site" evidence="1">
    <location>
        <position position="81"/>
    </location>
    <ligand>
        <name>Mg(2+)</name>
        <dbReference type="ChEBI" id="CHEBI:18420"/>
        <label>1</label>
    </ligand>
</feature>
<comment type="catalytic activity">
    <reaction evidence="1">
        <text>thiamine phosphate + ATP = thiamine diphosphate + ADP</text>
        <dbReference type="Rhea" id="RHEA:15913"/>
        <dbReference type="ChEBI" id="CHEBI:30616"/>
        <dbReference type="ChEBI" id="CHEBI:37575"/>
        <dbReference type="ChEBI" id="CHEBI:58937"/>
        <dbReference type="ChEBI" id="CHEBI:456216"/>
        <dbReference type="EC" id="2.7.4.16"/>
    </reaction>
</comment>
<feature type="binding site" evidence="1">
    <location>
        <position position="299"/>
    </location>
    <ligand>
        <name>substrate</name>
    </ligand>
</feature>
<comment type="miscellaneous">
    <text evidence="1">Reaction mechanism of ThiL seems to utilize a direct, inline transfer of the gamma-phosphate of ATP to TMP rather than a phosphorylated enzyme intermediate.</text>
</comment>
<dbReference type="Gene3D" id="3.30.1330.10">
    <property type="entry name" value="PurM-like, N-terminal domain"/>
    <property type="match status" value="1"/>
</dbReference>
<name>A0ABX8VLY5_9MYCO</name>
<keyword evidence="4" id="KW-1185">Reference proteome</keyword>
<feature type="binding site" evidence="1">
    <location>
        <position position="158"/>
    </location>
    <ligand>
        <name>Mg(2+)</name>
        <dbReference type="ChEBI" id="CHEBI:18420"/>
        <label>1</label>
    </ligand>
</feature>
<dbReference type="SUPFAM" id="SSF56042">
    <property type="entry name" value="PurM C-terminal domain-like"/>
    <property type="match status" value="1"/>
</dbReference>
<feature type="binding site" evidence="1">
    <location>
        <position position="110"/>
    </location>
    <ligand>
        <name>Mg(2+)</name>
        <dbReference type="ChEBI" id="CHEBI:18420"/>
        <label>2</label>
    </ligand>
</feature>
<dbReference type="InterPro" id="IPR016188">
    <property type="entry name" value="PurM-like_N"/>
</dbReference>
<dbReference type="PANTHER" id="PTHR30270">
    <property type="entry name" value="THIAMINE-MONOPHOSPHATE KINASE"/>
    <property type="match status" value="1"/>
</dbReference>
<keyword evidence="1" id="KW-0479">Metal-binding</keyword>
<evidence type="ECO:0000256" key="1">
    <source>
        <dbReference type="HAMAP-Rule" id="MF_02128"/>
    </source>
</evidence>
<feature type="binding site" evidence="1">
    <location>
        <position position="65"/>
    </location>
    <ligand>
        <name>Mg(2+)</name>
        <dbReference type="ChEBI" id="CHEBI:18420"/>
        <label>3</label>
    </ligand>
</feature>
<dbReference type="SUPFAM" id="SSF55326">
    <property type="entry name" value="PurM N-terminal domain-like"/>
    <property type="match status" value="1"/>
</dbReference>
<feature type="binding site" evidence="1">
    <location>
        <position position="65"/>
    </location>
    <ligand>
        <name>Mg(2+)</name>
        <dbReference type="ChEBI" id="CHEBI:18420"/>
        <label>4</label>
    </ligand>
</feature>
<keyword evidence="1" id="KW-0067">ATP-binding</keyword>
<feature type="binding site" evidence="1">
    <location>
        <position position="110"/>
    </location>
    <ligand>
        <name>Mg(2+)</name>
        <dbReference type="ChEBI" id="CHEBI:18420"/>
        <label>4</label>
    </ligand>
</feature>